<evidence type="ECO:0000313" key="5">
    <source>
        <dbReference type="EMBL" id="KAJ1916100.1"/>
    </source>
</evidence>
<evidence type="ECO:0000256" key="3">
    <source>
        <dbReference type="ARBA" id="ARBA00023315"/>
    </source>
</evidence>
<keyword evidence="6" id="KW-1185">Reference proteome</keyword>
<organism evidence="5 6">
    <name type="scientific">Mycoemilia scoparia</name>
    <dbReference type="NCBI Taxonomy" id="417184"/>
    <lineage>
        <taxon>Eukaryota</taxon>
        <taxon>Fungi</taxon>
        <taxon>Fungi incertae sedis</taxon>
        <taxon>Zoopagomycota</taxon>
        <taxon>Kickxellomycotina</taxon>
        <taxon>Kickxellomycetes</taxon>
        <taxon>Kickxellales</taxon>
        <taxon>Kickxellaceae</taxon>
        <taxon>Mycoemilia</taxon>
    </lineage>
</organism>
<reference evidence="5" key="1">
    <citation type="submission" date="2022-07" db="EMBL/GenBank/DDBJ databases">
        <title>Phylogenomic reconstructions and comparative analyses of Kickxellomycotina fungi.</title>
        <authorList>
            <person name="Reynolds N.K."/>
            <person name="Stajich J.E."/>
            <person name="Barry K."/>
            <person name="Grigoriev I.V."/>
            <person name="Crous P."/>
            <person name="Smith M.E."/>
        </authorList>
    </citation>
    <scope>NUCLEOTIDE SEQUENCE</scope>
    <source>
        <strain evidence="5">NBRC 100468</strain>
    </source>
</reference>
<dbReference type="PANTHER" id="PTHR13256:SF16">
    <property type="entry name" value="ALPHA_BETA-TUBULIN-N-ACETYLTRANSFERASE 9"/>
    <property type="match status" value="1"/>
</dbReference>
<dbReference type="PANTHER" id="PTHR13256">
    <property type="entry name" value="N-ACETYLTRANSFERASE 9"/>
    <property type="match status" value="1"/>
</dbReference>
<sequence length="141" mass="16580">MRINENTVLVGKTVILVPYRKEHVPRYHEWMKSPELQELTASEPLTLKEEYEMQESWRKDNDKCTFILLKPVEEEKSIDDIVAIRDPEELAKYMIGDVNLYLNDPHEPHHGEIEVMIAEPAYRQKGAAREALKIMMNYGRL</sequence>
<dbReference type="Proteomes" id="UP001150538">
    <property type="component" value="Unassembled WGS sequence"/>
</dbReference>
<dbReference type="OrthoDB" id="5043642at2759"/>
<comment type="caution">
    <text evidence="5">The sequence shown here is derived from an EMBL/GenBank/DDBJ whole genome shotgun (WGS) entry which is preliminary data.</text>
</comment>
<dbReference type="GO" id="GO:0008080">
    <property type="term" value="F:N-acetyltransferase activity"/>
    <property type="evidence" value="ECO:0007669"/>
    <property type="project" value="InterPro"/>
</dbReference>
<dbReference type="Gene3D" id="3.40.630.30">
    <property type="match status" value="1"/>
</dbReference>
<dbReference type="InterPro" id="IPR039135">
    <property type="entry name" value="NAT9-like"/>
</dbReference>
<evidence type="ECO:0000259" key="4">
    <source>
        <dbReference type="Pfam" id="PF13302"/>
    </source>
</evidence>
<comment type="similarity">
    <text evidence="1">Belongs to the acetyltransferase family. GNAT subfamily.</text>
</comment>
<dbReference type="Pfam" id="PF13302">
    <property type="entry name" value="Acetyltransf_3"/>
    <property type="match status" value="1"/>
</dbReference>
<dbReference type="InterPro" id="IPR016181">
    <property type="entry name" value="Acyl_CoA_acyltransferase"/>
</dbReference>
<evidence type="ECO:0000313" key="6">
    <source>
        <dbReference type="Proteomes" id="UP001150538"/>
    </source>
</evidence>
<keyword evidence="3" id="KW-0012">Acyltransferase</keyword>
<dbReference type="InterPro" id="IPR000182">
    <property type="entry name" value="GNAT_dom"/>
</dbReference>
<dbReference type="AlphaFoldDB" id="A0A9W8A2M4"/>
<dbReference type="EMBL" id="JANBPU010000115">
    <property type="protein sequence ID" value="KAJ1916100.1"/>
    <property type="molecule type" value="Genomic_DNA"/>
</dbReference>
<name>A0A9W8A2M4_9FUNG</name>
<evidence type="ECO:0000256" key="2">
    <source>
        <dbReference type="ARBA" id="ARBA00022679"/>
    </source>
</evidence>
<gene>
    <name evidence="5" type="primary">NAT9</name>
    <name evidence="5" type="ORF">H4219_003971</name>
</gene>
<feature type="domain" description="N-acetyltransferase" evidence="4">
    <location>
        <begin position="14"/>
        <end position="139"/>
    </location>
</feature>
<proteinExistence type="inferred from homology"/>
<accession>A0A9W8A2M4</accession>
<evidence type="ECO:0000256" key="1">
    <source>
        <dbReference type="ARBA" id="ARBA00009342"/>
    </source>
</evidence>
<keyword evidence="2" id="KW-0808">Transferase</keyword>
<dbReference type="SUPFAM" id="SSF55729">
    <property type="entry name" value="Acyl-CoA N-acyltransferases (Nat)"/>
    <property type="match status" value="1"/>
</dbReference>
<protein>
    <submittedName>
        <fullName evidence="5">N-acetyltransferase 9</fullName>
    </submittedName>
</protein>